<keyword evidence="5 11" id="KW-0812">Transmembrane</keyword>
<comment type="subcellular location">
    <subcellularLocation>
        <location evidence="1">Cell membrane</location>
        <topology evidence="1">Multi-pass membrane protein</topology>
    </subcellularLocation>
</comment>
<evidence type="ECO:0000256" key="7">
    <source>
        <dbReference type="ARBA" id="ARBA00022989"/>
    </source>
</evidence>
<feature type="transmembrane region" description="Helical" evidence="11">
    <location>
        <begin position="7"/>
        <end position="24"/>
    </location>
</feature>
<evidence type="ECO:0000256" key="6">
    <source>
        <dbReference type="ARBA" id="ARBA00022723"/>
    </source>
</evidence>
<dbReference type="AlphaFoldDB" id="A0A5C1QFI5"/>
<reference evidence="13 14" key="2">
    <citation type="submission" date="2019-09" db="EMBL/GenBank/DDBJ databases">
        <title>Complete Genome Sequence and Methylome Analysis of free living Spirochaetas.</title>
        <authorList>
            <person name="Leshcheva N."/>
            <person name="Mikheeva N."/>
        </authorList>
    </citation>
    <scope>NUCLEOTIDE SEQUENCE [LARGE SCALE GENOMIC DNA]</scope>
    <source>
        <strain evidence="13 14">P</strain>
    </source>
</reference>
<keyword evidence="3" id="KW-1003">Cell membrane</keyword>
<dbReference type="GO" id="GO:0051539">
    <property type="term" value="F:4 iron, 4 sulfur cluster binding"/>
    <property type="evidence" value="ECO:0007669"/>
    <property type="project" value="UniProtKB-KW"/>
</dbReference>
<evidence type="ECO:0000256" key="9">
    <source>
        <dbReference type="ARBA" id="ARBA00023014"/>
    </source>
</evidence>
<evidence type="ECO:0000256" key="11">
    <source>
        <dbReference type="SAM" id="Phobius"/>
    </source>
</evidence>
<dbReference type="EMBL" id="CP035807">
    <property type="protein sequence ID" value="QEN05346.1"/>
    <property type="molecule type" value="Genomic_DNA"/>
</dbReference>
<dbReference type="RefSeq" id="WP_149568584.1">
    <property type="nucleotide sequence ID" value="NZ_CP035807.1"/>
</dbReference>
<evidence type="ECO:0000256" key="8">
    <source>
        <dbReference type="ARBA" id="ARBA00023004"/>
    </source>
</evidence>
<keyword evidence="10 11" id="KW-0472">Membrane</keyword>
<dbReference type="Gene3D" id="1.10.15.40">
    <property type="entry name" value="Electron transport complex subunit B, putative Fe-S cluster"/>
    <property type="match status" value="1"/>
</dbReference>
<evidence type="ECO:0000256" key="4">
    <source>
        <dbReference type="ARBA" id="ARBA00022485"/>
    </source>
</evidence>
<dbReference type="InterPro" id="IPR007202">
    <property type="entry name" value="4Fe-4S_dom"/>
</dbReference>
<reference evidence="13 14" key="1">
    <citation type="submission" date="2019-02" db="EMBL/GenBank/DDBJ databases">
        <authorList>
            <person name="Fomenkov A."/>
            <person name="Dubinina G."/>
            <person name="Grabovich M."/>
            <person name="Vincze T."/>
            <person name="Roberts R.J."/>
        </authorList>
    </citation>
    <scope>NUCLEOTIDE SEQUENCE [LARGE SCALE GENOMIC DNA]</scope>
    <source>
        <strain evidence="13 14">P</strain>
    </source>
</reference>
<feature type="transmembrane region" description="Helical" evidence="11">
    <location>
        <begin position="141"/>
        <end position="158"/>
    </location>
</feature>
<evidence type="ECO:0000256" key="1">
    <source>
        <dbReference type="ARBA" id="ARBA00004651"/>
    </source>
</evidence>
<comment type="similarity">
    <text evidence="2">Belongs to the UPF0718 family.</text>
</comment>
<feature type="transmembrane region" description="Helical" evidence="11">
    <location>
        <begin position="81"/>
        <end position="104"/>
    </location>
</feature>
<sequence length="216" mass="23747">MIRKIKQFKFLILAGLLYIVFFIFNREIFFNAIGITKGFLAEMIQVLPPVMILSALITVWVPSKTIQKGLGEKAGIKGRFLSILIGSVSAGPIYAAFPAALVLFKKGASISNMVIILSSWAVIKIPMLMVEIQFLGLQFSLTRFFLTIPAVLGIGLLTEKLVKRSDIKEEDKEEERIELPNLNCGGCGFSSCDAFRNAIIDGEKTLAGCIVLTRGK</sequence>
<keyword evidence="14" id="KW-1185">Reference proteome</keyword>
<dbReference type="OrthoDB" id="9798408at2"/>
<keyword evidence="4" id="KW-0004">4Fe-4S</keyword>
<accession>A0A5C1QFI5</accession>
<dbReference type="Pfam" id="PF03773">
    <property type="entry name" value="ArsP_1"/>
    <property type="match status" value="1"/>
</dbReference>
<keyword evidence="6" id="KW-0479">Metal-binding</keyword>
<protein>
    <submittedName>
        <fullName evidence="13">Fe-S cluster protein</fullName>
    </submittedName>
</protein>
<dbReference type="GO" id="GO:0005886">
    <property type="term" value="C:plasma membrane"/>
    <property type="evidence" value="ECO:0007669"/>
    <property type="project" value="UniProtKB-SubCell"/>
</dbReference>
<dbReference type="KEGG" id="sper:EW093_11700"/>
<feature type="domain" description="4Fe-4S" evidence="12">
    <location>
        <begin position="166"/>
        <end position="216"/>
    </location>
</feature>
<evidence type="ECO:0000256" key="10">
    <source>
        <dbReference type="ARBA" id="ARBA00023136"/>
    </source>
</evidence>
<evidence type="ECO:0000256" key="5">
    <source>
        <dbReference type="ARBA" id="ARBA00022692"/>
    </source>
</evidence>
<evidence type="ECO:0000313" key="13">
    <source>
        <dbReference type="EMBL" id="QEN05346.1"/>
    </source>
</evidence>
<dbReference type="InterPro" id="IPR005524">
    <property type="entry name" value="DUF318"/>
</dbReference>
<evidence type="ECO:0000259" key="12">
    <source>
        <dbReference type="PROSITE" id="PS51656"/>
    </source>
</evidence>
<keyword evidence="7 11" id="KW-1133">Transmembrane helix</keyword>
<evidence type="ECO:0000256" key="3">
    <source>
        <dbReference type="ARBA" id="ARBA00022475"/>
    </source>
</evidence>
<gene>
    <name evidence="13" type="ORF">EW093_11700</name>
</gene>
<name>A0A5C1QFI5_9SPIO</name>
<evidence type="ECO:0000256" key="2">
    <source>
        <dbReference type="ARBA" id="ARBA00006386"/>
    </source>
</evidence>
<organism evidence="13 14">
    <name type="scientific">Thiospirochaeta perfilievii</name>
    <dbReference type="NCBI Taxonomy" id="252967"/>
    <lineage>
        <taxon>Bacteria</taxon>
        <taxon>Pseudomonadati</taxon>
        <taxon>Spirochaetota</taxon>
        <taxon>Spirochaetia</taxon>
        <taxon>Spirochaetales</taxon>
        <taxon>Spirochaetaceae</taxon>
        <taxon>Thiospirochaeta</taxon>
    </lineage>
</organism>
<keyword evidence="8" id="KW-0408">Iron</keyword>
<dbReference type="PROSITE" id="PS51656">
    <property type="entry name" value="4FE4S"/>
    <property type="match status" value="1"/>
</dbReference>
<dbReference type="GO" id="GO:0046872">
    <property type="term" value="F:metal ion binding"/>
    <property type="evidence" value="ECO:0007669"/>
    <property type="project" value="UniProtKB-KW"/>
</dbReference>
<keyword evidence="9" id="KW-0411">Iron-sulfur</keyword>
<evidence type="ECO:0000313" key="14">
    <source>
        <dbReference type="Proteomes" id="UP000323824"/>
    </source>
</evidence>
<dbReference type="Pfam" id="PF04060">
    <property type="entry name" value="FeS"/>
    <property type="match status" value="1"/>
</dbReference>
<proteinExistence type="inferred from homology"/>
<dbReference type="Proteomes" id="UP000323824">
    <property type="component" value="Chromosome"/>
</dbReference>
<feature type="transmembrane region" description="Helical" evidence="11">
    <location>
        <begin position="44"/>
        <end position="61"/>
    </location>
</feature>